<dbReference type="SMART" id="SM00063">
    <property type="entry name" value="FRI"/>
    <property type="match status" value="1"/>
</dbReference>
<evidence type="ECO:0000259" key="7">
    <source>
        <dbReference type="PROSITE" id="PS50038"/>
    </source>
</evidence>
<dbReference type="InterPro" id="IPR020067">
    <property type="entry name" value="Frizzled_dom"/>
</dbReference>
<feature type="domain" description="FZ" evidence="7">
    <location>
        <begin position="1"/>
        <end position="120"/>
    </location>
</feature>
<feature type="transmembrane region" description="Helical" evidence="6">
    <location>
        <begin position="241"/>
        <end position="260"/>
    </location>
</feature>
<keyword evidence="9" id="KW-1185">Reference proteome</keyword>
<dbReference type="Pfam" id="PF01534">
    <property type="entry name" value="Frizzled"/>
    <property type="match status" value="1"/>
</dbReference>
<feature type="transmembrane region" description="Helical" evidence="6">
    <location>
        <begin position="173"/>
        <end position="195"/>
    </location>
</feature>
<dbReference type="InterPro" id="IPR015526">
    <property type="entry name" value="Frizzled/SFRP"/>
</dbReference>
<dbReference type="SMART" id="SM01330">
    <property type="entry name" value="Frizzled"/>
    <property type="match status" value="1"/>
</dbReference>
<evidence type="ECO:0000256" key="3">
    <source>
        <dbReference type="ARBA" id="ARBA00023157"/>
    </source>
</evidence>
<dbReference type="SUPFAM" id="SSF63501">
    <property type="entry name" value="Frizzled cysteine-rich domain"/>
    <property type="match status" value="1"/>
</dbReference>
<dbReference type="PRINTS" id="PR00489">
    <property type="entry name" value="FRIZZLED"/>
</dbReference>
<dbReference type="InterPro" id="IPR000539">
    <property type="entry name" value="Frizzled/Smoothened_7TM"/>
</dbReference>
<dbReference type="Proteomes" id="UP001431783">
    <property type="component" value="Unassembled WGS sequence"/>
</dbReference>
<evidence type="ECO:0000256" key="2">
    <source>
        <dbReference type="ARBA" id="ARBA00022729"/>
    </source>
</evidence>
<evidence type="ECO:0000256" key="5">
    <source>
        <dbReference type="PROSITE-ProRule" id="PRU00090"/>
    </source>
</evidence>
<reference evidence="8 9" key="1">
    <citation type="submission" date="2023-03" db="EMBL/GenBank/DDBJ databases">
        <title>Genome insight into feeding habits of ladybird beetles.</title>
        <authorList>
            <person name="Li H.-S."/>
            <person name="Huang Y.-H."/>
            <person name="Pang H."/>
        </authorList>
    </citation>
    <scope>NUCLEOTIDE SEQUENCE [LARGE SCALE GENOMIC DNA]</scope>
    <source>
        <strain evidence="8">SYSU_2023b</strain>
        <tissue evidence="8">Whole body</tissue>
    </source>
</reference>
<feature type="disulfide bond" evidence="5">
    <location>
        <begin position="12"/>
        <end position="58"/>
    </location>
</feature>
<keyword evidence="3 5" id="KW-1015">Disulfide bond</keyword>
<evidence type="ECO:0000313" key="9">
    <source>
        <dbReference type="Proteomes" id="UP001431783"/>
    </source>
</evidence>
<feature type="transmembrane region" description="Helical" evidence="6">
    <location>
        <begin position="202"/>
        <end position="221"/>
    </location>
</feature>
<feature type="disulfide bond" evidence="5">
    <location>
        <begin position="80"/>
        <end position="104"/>
    </location>
</feature>
<protein>
    <recommendedName>
        <fullName evidence="7">FZ domain-containing protein</fullName>
    </recommendedName>
</protein>
<evidence type="ECO:0000256" key="6">
    <source>
        <dbReference type="SAM" id="Phobius"/>
    </source>
</evidence>
<sequence>MRSCEPIRIELCSGLGYNMTGMPNLGGNEQQKEADYTLESFSPLIQYGCSSQLKLFLCSVYVPMCTEKVANPIGPCRGLCESVRSRCYPVLKGFGFPWPDALNCSRFPVENNHEHMCMEGPKDKSVDVMAPVDPAVQKFNCAPQFIKNDVGGCVPSCESNLLFDEAEKNFAEVWVSLWALICFVASFGSGLTLIIGGGRVKASPMVSLAFCYCLISIGWALRVFSGRMSAGCQNGEVGDGLANVNCAFVFLLIYYFGMAANAW</sequence>
<dbReference type="EMBL" id="JARQZJ010000121">
    <property type="protein sequence ID" value="KAK9888105.1"/>
    <property type="molecule type" value="Genomic_DNA"/>
</dbReference>
<dbReference type="GO" id="GO:0005886">
    <property type="term" value="C:plasma membrane"/>
    <property type="evidence" value="ECO:0007669"/>
    <property type="project" value="TreeGrafter"/>
</dbReference>
<organism evidence="8 9">
    <name type="scientific">Henosepilachna vigintioctopunctata</name>
    <dbReference type="NCBI Taxonomy" id="420089"/>
    <lineage>
        <taxon>Eukaryota</taxon>
        <taxon>Metazoa</taxon>
        <taxon>Ecdysozoa</taxon>
        <taxon>Arthropoda</taxon>
        <taxon>Hexapoda</taxon>
        <taxon>Insecta</taxon>
        <taxon>Pterygota</taxon>
        <taxon>Neoptera</taxon>
        <taxon>Endopterygota</taxon>
        <taxon>Coleoptera</taxon>
        <taxon>Polyphaga</taxon>
        <taxon>Cucujiformia</taxon>
        <taxon>Coccinelloidea</taxon>
        <taxon>Coccinellidae</taxon>
        <taxon>Epilachninae</taxon>
        <taxon>Epilachnini</taxon>
        <taxon>Henosepilachna</taxon>
    </lineage>
</organism>
<comment type="caution">
    <text evidence="8">The sequence shown here is derived from an EMBL/GenBank/DDBJ whole genome shotgun (WGS) entry which is preliminary data.</text>
</comment>
<proteinExistence type="predicted"/>
<keyword evidence="2" id="KW-0732">Signal</keyword>
<evidence type="ECO:0000313" key="8">
    <source>
        <dbReference type="EMBL" id="KAK9888105.1"/>
    </source>
</evidence>
<keyword evidence="6" id="KW-1133">Transmembrane helix</keyword>
<keyword evidence="6" id="KW-0472">Membrane</keyword>
<evidence type="ECO:0000256" key="1">
    <source>
        <dbReference type="ARBA" id="ARBA00022473"/>
    </source>
</evidence>
<accession>A0AAW1V3N1</accession>
<keyword evidence="4" id="KW-0675">Receptor</keyword>
<keyword evidence="1" id="KW-0217">Developmental protein</keyword>
<dbReference type="InterPro" id="IPR036790">
    <property type="entry name" value="Frizzled_dom_sf"/>
</dbReference>
<evidence type="ECO:0000256" key="4">
    <source>
        <dbReference type="ARBA" id="ARBA00023170"/>
    </source>
</evidence>
<dbReference type="PANTHER" id="PTHR11309:SF23">
    <property type="entry name" value="FRIZZLED-4"/>
    <property type="match status" value="1"/>
</dbReference>
<feature type="disulfide bond" evidence="5">
    <location>
        <begin position="4"/>
        <end position="65"/>
    </location>
</feature>
<name>A0AAW1V3N1_9CUCU</name>
<dbReference type="Gene3D" id="1.10.2000.10">
    <property type="entry name" value="Frizzled cysteine-rich domain"/>
    <property type="match status" value="1"/>
</dbReference>
<dbReference type="GO" id="GO:0017147">
    <property type="term" value="F:Wnt-protein binding"/>
    <property type="evidence" value="ECO:0007669"/>
    <property type="project" value="TreeGrafter"/>
</dbReference>
<dbReference type="PANTHER" id="PTHR11309">
    <property type="entry name" value="FRIZZLED"/>
    <property type="match status" value="1"/>
</dbReference>
<dbReference type="FunFam" id="1.10.2000.10:FF:000008">
    <property type="entry name" value="Frizzled receptor 4"/>
    <property type="match status" value="1"/>
</dbReference>
<dbReference type="Gene3D" id="1.20.1070.10">
    <property type="entry name" value="Rhodopsin 7-helix transmembrane proteins"/>
    <property type="match status" value="1"/>
</dbReference>
<dbReference type="GO" id="GO:0060070">
    <property type="term" value="P:canonical Wnt signaling pathway"/>
    <property type="evidence" value="ECO:0007669"/>
    <property type="project" value="TreeGrafter"/>
</dbReference>
<dbReference type="GO" id="GO:0042813">
    <property type="term" value="F:Wnt receptor activity"/>
    <property type="evidence" value="ECO:0007669"/>
    <property type="project" value="TreeGrafter"/>
</dbReference>
<dbReference type="GO" id="GO:0035567">
    <property type="term" value="P:non-canonical Wnt signaling pathway"/>
    <property type="evidence" value="ECO:0007669"/>
    <property type="project" value="TreeGrafter"/>
</dbReference>
<feature type="disulfide bond" evidence="5">
    <location>
        <begin position="49"/>
        <end position="87"/>
    </location>
</feature>
<gene>
    <name evidence="8" type="ORF">WA026_000380</name>
</gene>
<dbReference type="Pfam" id="PF01392">
    <property type="entry name" value="Fz"/>
    <property type="match status" value="1"/>
</dbReference>
<dbReference type="PROSITE" id="PS50038">
    <property type="entry name" value="FZ"/>
    <property type="match status" value="1"/>
</dbReference>
<dbReference type="AlphaFoldDB" id="A0AAW1V3N1"/>
<keyword evidence="6" id="KW-0812">Transmembrane</keyword>
<feature type="disulfide bond" evidence="5">
    <location>
        <begin position="76"/>
        <end position="117"/>
    </location>
</feature>